<dbReference type="InterPro" id="IPR000725">
    <property type="entry name" value="Olfact_rcpt"/>
</dbReference>
<feature type="transmembrane region" description="Helical" evidence="13">
    <location>
        <begin position="139"/>
        <end position="161"/>
    </location>
</feature>
<feature type="transmembrane region" description="Helical" evidence="13">
    <location>
        <begin position="757"/>
        <end position="776"/>
    </location>
</feature>
<evidence type="ECO:0000256" key="11">
    <source>
        <dbReference type="ARBA" id="ARBA00023224"/>
    </source>
</evidence>
<keyword evidence="3" id="KW-1003">Cell membrane</keyword>
<reference evidence="15 16" key="1">
    <citation type="submission" date="2013-11" db="EMBL/GenBank/DDBJ databases">
        <title>The Damaraland mole rat (Fukomys damarensis) genome and evolution of African mole rats.</title>
        <authorList>
            <person name="Gladyshev V.N."/>
            <person name="Fang X."/>
        </authorList>
    </citation>
    <scope>NUCLEOTIDE SEQUENCE [LARGE SCALE GENOMIC DNA]</scope>
    <source>
        <tissue evidence="15">Liver</tissue>
    </source>
</reference>
<organism evidence="15 16">
    <name type="scientific">Fukomys damarensis</name>
    <name type="common">Damaraland mole rat</name>
    <name type="synonym">Cryptomys damarensis</name>
    <dbReference type="NCBI Taxonomy" id="885580"/>
    <lineage>
        <taxon>Eukaryota</taxon>
        <taxon>Metazoa</taxon>
        <taxon>Chordata</taxon>
        <taxon>Craniata</taxon>
        <taxon>Vertebrata</taxon>
        <taxon>Euteleostomi</taxon>
        <taxon>Mammalia</taxon>
        <taxon>Eutheria</taxon>
        <taxon>Euarchontoglires</taxon>
        <taxon>Glires</taxon>
        <taxon>Rodentia</taxon>
        <taxon>Hystricomorpha</taxon>
        <taxon>Bathyergidae</taxon>
        <taxon>Fukomys</taxon>
    </lineage>
</organism>
<evidence type="ECO:0000256" key="4">
    <source>
        <dbReference type="ARBA" id="ARBA00022606"/>
    </source>
</evidence>
<evidence type="ECO:0000256" key="5">
    <source>
        <dbReference type="ARBA" id="ARBA00022692"/>
    </source>
</evidence>
<dbReference type="Pfam" id="PF00001">
    <property type="entry name" value="7tm_1"/>
    <property type="match status" value="1"/>
</dbReference>
<dbReference type="FunFam" id="1.20.1070.10:FF:000008">
    <property type="entry name" value="Olfactory receptor"/>
    <property type="match status" value="3"/>
</dbReference>
<dbReference type="Proteomes" id="UP000028990">
    <property type="component" value="Unassembled WGS sequence"/>
</dbReference>
<feature type="transmembrane region" description="Helical" evidence="13">
    <location>
        <begin position="509"/>
        <end position="532"/>
    </location>
</feature>
<feature type="transmembrane region" description="Helical" evidence="13">
    <location>
        <begin position="303"/>
        <end position="329"/>
    </location>
</feature>
<feature type="transmembrane region" description="Helical" evidence="13">
    <location>
        <begin position="193"/>
        <end position="215"/>
    </location>
</feature>
<evidence type="ECO:0000313" key="16">
    <source>
        <dbReference type="Proteomes" id="UP000028990"/>
    </source>
</evidence>
<evidence type="ECO:0000256" key="6">
    <source>
        <dbReference type="ARBA" id="ARBA00022725"/>
    </source>
</evidence>
<feature type="transmembrane region" description="Helical" evidence="13">
    <location>
        <begin position="24"/>
        <end position="50"/>
    </location>
</feature>
<dbReference type="AlphaFoldDB" id="A0A091DZW3"/>
<feature type="transmembrane region" description="Helical" evidence="13">
    <location>
        <begin position="582"/>
        <end position="604"/>
    </location>
</feature>
<dbReference type="PROSITE" id="PS50262">
    <property type="entry name" value="G_PROTEIN_RECEP_F1_2"/>
    <property type="match status" value="3"/>
</dbReference>
<name>A0A091DZW3_FUKDA</name>
<dbReference type="GO" id="GO:0004930">
    <property type="term" value="F:G protein-coupled receptor activity"/>
    <property type="evidence" value="ECO:0007669"/>
    <property type="project" value="UniProtKB-KW"/>
</dbReference>
<feature type="domain" description="G-protein coupled receptors family 1 profile" evidence="14">
    <location>
        <begin position="525"/>
        <end position="774"/>
    </location>
</feature>
<evidence type="ECO:0000313" key="15">
    <source>
        <dbReference type="EMBL" id="KFO35835.1"/>
    </source>
</evidence>
<keyword evidence="8 12" id="KW-0297">G-protein coupled receptor</keyword>
<dbReference type="GO" id="GO:0004984">
    <property type="term" value="F:olfactory receptor activity"/>
    <property type="evidence" value="ECO:0007669"/>
    <property type="project" value="InterPro"/>
</dbReference>
<feature type="transmembrane region" description="Helical" evidence="13">
    <location>
        <begin position="389"/>
        <end position="410"/>
    </location>
</feature>
<feature type="transmembrane region" description="Helical" evidence="13">
    <location>
        <begin position="688"/>
        <end position="710"/>
    </location>
</feature>
<dbReference type="FunFam" id="1.10.1220.70:FF:000001">
    <property type="entry name" value="Olfactory receptor"/>
    <property type="match status" value="2"/>
</dbReference>
<comment type="similarity">
    <text evidence="2 12">Belongs to the G-protein coupled receptor 1 family.</text>
</comment>
<feature type="transmembrane region" description="Helical" evidence="13">
    <location>
        <begin position="271"/>
        <end position="291"/>
    </location>
</feature>
<evidence type="ECO:0000256" key="12">
    <source>
        <dbReference type="RuleBase" id="RU000688"/>
    </source>
</evidence>
<dbReference type="PRINTS" id="PR00245">
    <property type="entry name" value="OLFACTORYR"/>
</dbReference>
<evidence type="ECO:0000256" key="2">
    <source>
        <dbReference type="ARBA" id="ARBA00010663"/>
    </source>
</evidence>
<dbReference type="eggNOG" id="ENOG502RTYI">
    <property type="taxonomic scope" value="Eukaryota"/>
</dbReference>
<keyword evidence="11 12" id="KW-0807">Transducer</keyword>
<feature type="transmembrane region" description="Helical" evidence="13">
    <location>
        <begin position="722"/>
        <end position="745"/>
    </location>
</feature>
<feature type="transmembrane region" description="Helical" evidence="13">
    <location>
        <begin position="90"/>
        <end position="114"/>
    </location>
</feature>
<dbReference type="CDD" id="cd15421">
    <property type="entry name" value="7tmA_OR2T-like"/>
    <property type="match status" value="2"/>
</dbReference>
<dbReference type="Gene3D" id="1.20.1070.10">
    <property type="entry name" value="Rhodopsin 7-helix transmembrane proteins"/>
    <property type="match status" value="3"/>
</dbReference>
<keyword evidence="7 13" id="KW-1133">Transmembrane helix</keyword>
<dbReference type="SUPFAM" id="SSF81321">
    <property type="entry name" value="Family A G protein-coupled receptor-like"/>
    <property type="match status" value="3"/>
</dbReference>
<evidence type="ECO:0000256" key="1">
    <source>
        <dbReference type="ARBA" id="ARBA00004651"/>
    </source>
</evidence>
<evidence type="ECO:0000259" key="14">
    <source>
        <dbReference type="PROSITE" id="PS50262"/>
    </source>
</evidence>
<keyword evidence="5 12" id="KW-0812">Transmembrane</keyword>
<dbReference type="GO" id="GO:0005886">
    <property type="term" value="C:plasma membrane"/>
    <property type="evidence" value="ECO:0007669"/>
    <property type="project" value="UniProtKB-SubCell"/>
</dbReference>
<dbReference type="PRINTS" id="PR00237">
    <property type="entry name" value="GPCRRHODOPSN"/>
</dbReference>
<dbReference type="InterPro" id="IPR000276">
    <property type="entry name" value="GPCR_Rhodpsn"/>
</dbReference>
<sequence>MGNYNETTTNFILLGLFPPSSLGLFLFTLTVPTFLMALTGNLSMVLLILLDAQLHTPMYFLLSQLSLMDLIYICTTVPKMASGFLFGNKSISFIGCGVQCFFFGTLAGSEGLLLMSMSYDRYVAICFPLHYPVRMNRRVCVLMILGSWVMGAVNSCAHTVYVLHIPYCRSRAIDHFYCDIPAMLTLACRDTRVYEYIVFFSIIIFLLFPFLVILGSYGKVLLAVYRMRSREGRKKAYSTCSAHLTVVTFFYVPFVFTYLRPKSLRSPAVDKLVAVFYTIFTPVLNPVIYSLRNKEVLGALRRVAARIHSIAITSLIFFSSLCILFILTVTENTLLILLIQRDSRLHSPMYFLLSHLSFMDILHISNIVPKMIANFLSGSRTISFTGCGFQIFISIVLLGGECLLLAAMSYDRYVAICYPLRYAALMSDRLCVLMAAGAWLVGTLNSVVHTAYVLHFPFCHSRAIDHFSCEVPAMLKLSCVDTSHYEQGVDTSSRDFILLGLFSSSRTSLVFFSSLCILFILTVTENALLILLILRDSRLHSPMYFLLSHLSFMDILHISNIVPKMIANFLSGSRTISFTGCGFQIFLSLILLGGECLLLAAMSYDHYVAICHPLHYATLMSDRVCVLMAAGAWLVGTLNSIVHTAYVLHFPFCEPWVIDHYFCEIPALLKLSCVDTSHYEQGVDVSGIIFLLIPFSVISVSYVKILYTVLQTKSSKARKKSFSTCSFHMVVVVMFYGPFIFTYMRPKSYHTPGQDKFLATFYTILTPTLNPVIYSFRNKDVLFAMKNMLKYNFLYKK</sequence>
<evidence type="ECO:0000256" key="13">
    <source>
        <dbReference type="SAM" id="Phobius"/>
    </source>
</evidence>
<keyword evidence="4" id="KW-0716">Sensory transduction</keyword>
<dbReference type="PROSITE" id="PS00237">
    <property type="entry name" value="G_PROTEIN_RECEP_F1_1"/>
    <property type="match status" value="1"/>
</dbReference>
<keyword evidence="10 12" id="KW-0675">Receptor</keyword>
<evidence type="ECO:0000256" key="3">
    <source>
        <dbReference type="ARBA" id="ARBA00022475"/>
    </source>
</evidence>
<evidence type="ECO:0000256" key="8">
    <source>
        <dbReference type="ARBA" id="ARBA00023040"/>
    </source>
</evidence>
<dbReference type="OMA" id="HEMSTPQ"/>
<keyword evidence="16" id="KW-1185">Reference proteome</keyword>
<evidence type="ECO:0000256" key="9">
    <source>
        <dbReference type="ARBA" id="ARBA00023136"/>
    </source>
</evidence>
<dbReference type="InterPro" id="IPR017452">
    <property type="entry name" value="GPCR_Rhodpsn_7TM"/>
</dbReference>
<feature type="transmembrane region" description="Helical" evidence="13">
    <location>
        <begin position="544"/>
        <end position="562"/>
    </location>
</feature>
<feature type="domain" description="G-protein coupled receptors family 1 profile" evidence="14">
    <location>
        <begin position="331"/>
        <end position="522"/>
    </location>
</feature>
<gene>
    <name evidence="15" type="ORF">H920_02820</name>
</gene>
<feature type="transmembrane region" description="Helical" evidence="13">
    <location>
        <begin position="624"/>
        <end position="646"/>
    </location>
</feature>
<comment type="subcellular location">
    <subcellularLocation>
        <location evidence="1">Cell membrane</location>
        <topology evidence="1">Multi-pass membrane protein</topology>
    </subcellularLocation>
</comment>
<protein>
    <submittedName>
        <fullName evidence="15">Olfactory receptor 2AJ1</fullName>
    </submittedName>
</protein>
<keyword evidence="9 13" id="KW-0472">Membrane</keyword>
<accession>A0A091DZW3</accession>
<dbReference type="PANTHER" id="PTHR26453">
    <property type="entry name" value="OLFACTORY RECEPTOR"/>
    <property type="match status" value="1"/>
</dbReference>
<feature type="transmembrane region" description="Helical" evidence="13">
    <location>
        <begin position="236"/>
        <end position="259"/>
    </location>
</feature>
<evidence type="ECO:0000256" key="10">
    <source>
        <dbReference type="ARBA" id="ARBA00023170"/>
    </source>
</evidence>
<feature type="domain" description="G-protein coupled receptors family 1 profile" evidence="14">
    <location>
        <begin position="40"/>
        <end position="289"/>
    </location>
</feature>
<dbReference type="STRING" id="885580.ENSFDAP00000003698"/>
<keyword evidence="6" id="KW-0552">Olfaction</keyword>
<proteinExistence type="inferred from homology"/>
<dbReference type="EMBL" id="KN121642">
    <property type="protein sequence ID" value="KFO35835.1"/>
    <property type="molecule type" value="Genomic_DNA"/>
</dbReference>
<dbReference type="Pfam" id="PF13853">
    <property type="entry name" value="7tm_4"/>
    <property type="match status" value="2"/>
</dbReference>
<evidence type="ECO:0000256" key="7">
    <source>
        <dbReference type="ARBA" id="ARBA00022989"/>
    </source>
</evidence>